<feature type="region of interest" description="Disordered" evidence="1">
    <location>
        <begin position="57"/>
        <end position="76"/>
    </location>
</feature>
<reference evidence="2" key="2">
    <citation type="submission" date="2020-04" db="EMBL/GenBank/DDBJ databases">
        <authorList>
            <person name="Santos R.A.C."/>
            <person name="Steenwyk J.L."/>
            <person name="Rivero-Menendez O."/>
            <person name="Mead M.E."/>
            <person name="Silva L.P."/>
            <person name="Bastos R.W."/>
            <person name="Alastruey-Izquierdo A."/>
            <person name="Goldman G.H."/>
            <person name="Rokas A."/>
        </authorList>
    </citation>
    <scope>NUCLEOTIDE SEQUENCE</scope>
    <source>
        <strain evidence="2">CNM-CM6805</strain>
    </source>
</reference>
<name>A0A8H4GP82_9EURO</name>
<evidence type="ECO:0000313" key="3">
    <source>
        <dbReference type="Proteomes" id="UP000653565"/>
    </source>
</evidence>
<dbReference type="Proteomes" id="UP000653565">
    <property type="component" value="Unassembled WGS sequence"/>
</dbReference>
<gene>
    <name evidence="2" type="ORF">CNMCM6805_005977</name>
</gene>
<evidence type="ECO:0000256" key="1">
    <source>
        <dbReference type="SAM" id="MobiDB-lite"/>
    </source>
</evidence>
<reference evidence="2" key="1">
    <citation type="journal article" date="2020" name="bioRxiv">
        <title>Genomic and phenotypic heterogeneity of clinical isolates of the human pathogens Aspergillus fumigatus, Aspergillus lentulus and Aspergillus fumigatiaffinis.</title>
        <authorList>
            <person name="dos Santos R.A.C."/>
            <person name="Steenwyk J.L."/>
            <person name="Rivero-Menendez O."/>
            <person name="Mead M.E."/>
            <person name="Silva L.P."/>
            <person name="Bastos R.W."/>
            <person name="Alastruey-Izquierdo A."/>
            <person name="Goldman G.H."/>
            <person name="Rokas A."/>
        </authorList>
    </citation>
    <scope>NUCLEOTIDE SEQUENCE</scope>
    <source>
        <strain evidence="2">CNM-CM6805</strain>
    </source>
</reference>
<dbReference type="EMBL" id="JAAAPX010000346">
    <property type="protein sequence ID" value="KAF4225789.1"/>
    <property type="molecule type" value="Genomic_DNA"/>
</dbReference>
<evidence type="ECO:0000313" key="2">
    <source>
        <dbReference type="EMBL" id="KAF4225789.1"/>
    </source>
</evidence>
<protein>
    <submittedName>
        <fullName evidence="2">Uncharacterized protein</fullName>
    </submittedName>
</protein>
<proteinExistence type="predicted"/>
<accession>A0A8H4GP82</accession>
<dbReference type="AlphaFoldDB" id="A0A8H4GP82"/>
<organism evidence="2 3">
    <name type="scientific">Aspergillus fumigatiaffinis</name>
    <dbReference type="NCBI Taxonomy" id="340414"/>
    <lineage>
        <taxon>Eukaryota</taxon>
        <taxon>Fungi</taxon>
        <taxon>Dikarya</taxon>
        <taxon>Ascomycota</taxon>
        <taxon>Pezizomycotina</taxon>
        <taxon>Eurotiomycetes</taxon>
        <taxon>Eurotiomycetidae</taxon>
        <taxon>Eurotiales</taxon>
        <taxon>Aspergillaceae</taxon>
        <taxon>Aspergillus</taxon>
        <taxon>Aspergillus subgen. Fumigati</taxon>
    </lineage>
</organism>
<comment type="caution">
    <text evidence="2">The sequence shown here is derived from an EMBL/GenBank/DDBJ whole genome shotgun (WGS) entry which is preliminary data.</text>
</comment>
<sequence length="76" mass="8501">MSEHDAELLRILDEKKSSEQPDPAAEIEQLAATSENPDFNQMMTEIDQMPPSFWENFDFPSNSTVERVGGSPSGSR</sequence>
<keyword evidence="3" id="KW-1185">Reference proteome</keyword>